<dbReference type="SUPFAM" id="SSF103088">
    <property type="entry name" value="OmpA-like"/>
    <property type="match status" value="1"/>
</dbReference>
<dbReference type="PRINTS" id="PR01021">
    <property type="entry name" value="OMPADOMAIN"/>
</dbReference>
<keyword evidence="3" id="KW-0998">Cell outer membrane</keyword>
<keyword evidence="2 4" id="KW-0472">Membrane</keyword>
<dbReference type="GO" id="GO:0009279">
    <property type="term" value="C:cell outer membrane"/>
    <property type="evidence" value="ECO:0007669"/>
    <property type="project" value="UniProtKB-SubCell"/>
</dbReference>
<evidence type="ECO:0000256" key="2">
    <source>
        <dbReference type="ARBA" id="ARBA00023136"/>
    </source>
</evidence>
<dbReference type="InterPro" id="IPR006664">
    <property type="entry name" value="OMP_bac"/>
</dbReference>
<dbReference type="EMBL" id="OMOJ01000001">
    <property type="protein sequence ID" value="SPF77533.1"/>
    <property type="molecule type" value="Genomic_DNA"/>
</dbReference>
<dbReference type="InterPro" id="IPR050330">
    <property type="entry name" value="Bact_OuterMem_StrucFunc"/>
</dbReference>
<sequence>MTAITRKLGKSFGWVGPCLMAGALNAAQLSLPPSAELTFEDLTDSDRYDLPLAPWADGRLPVEALTGQVLRQAWRVPGAGFSPSQTAAQLMAQLEAQGYRILFDCSDRSCGGFDFRFDTEVLSAPEMYVDLTDFHFISAADADMESFLSLMVSKAARAGYVQVIDVVIGALPMAQVSPEPQTESLTSQAGTGGLAGALQRNGSVILPGLAFEAGASALGDGQVPALAELAAFLAEDATRRVVLVGHTDAVGALDANIVLSRRRAQSVLERLTSVYGVSGSQLSAEGAGYLAPIAPNDTAEGQDRNRRVEAVLLPSR</sequence>
<protein>
    <submittedName>
        <fullName evidence="7">Outer membrane porin F</fullName>
    </submittedName>
</protein>
<dbReference type="AlphaFoldDB" id="A0A2R8ANB1"/>
<evidence type="ECO:0000313" key="7">
    <source>
        <dbReference type="EMBL" id="SPF77533.1"/>
    </source>
</evidence>
<dbReference type="Gene3D" id="3.30.1330.60">
    <property type="entry name" value="OmpA-like domain"/>
    <property type="match status" value="1"/>
</dbReference>
<reference evidence="8" key="1">
    <citation type="submission" date="2018-03" db="EMBL/GenBank/DDBJ databases">
        <authorList>
            <person name="Rodrigo-Torres L."/>
            <person name="Arahal R. D."/>
            <person name="Lucena T."/>
        </authorList>
    </citation>
    <scope>NUCLEOTIDE SEQUENCE [LARGE SCALE GENOMIC DNA]</scope>
    <source>
        <strain evidence="8">CECT 8871</strain>
    </source>
</reference>
<dbReference type="Proteomes" id="UP000244904">
    <property type="component" value="Unassembled WGS sequence"/>
</dbReference>
<dbReference type="OrthoDB" id="9792021at2"/>
<evidence type="ECO:0000313" key="8">
    <source>
        <dbReference type="Proteomes" id="UP000244904"/>
    </source>
</evidence>
<comment type="subcellular location">
    <subcellularLocation>
        <location evidence="1">Cell outer membrane</location>
    </subcellularLocation>
</comment>
<dbReference type="PROSITE" id="PS51123">
    <property type="entry name" value="OMPA_2"/>
    <property type="match status" value="1"/>
</dbReference>
<accession>A0A2R8ANB1</accession>
<evidence type="ECO:0000256" key="1">
    <source>
        <dbReference type="ARBA" id="ARBA00004442"/>
    </source>
</evidence>
<evidence type="ECO:0000256" key="4">
    <source>
        <dbReference type="PROSITE-ProRule" id="PRU00473"/>
    </source>
</evidence>
<dbReference type="PANTHER" id="PTHR30329">
    <property type="entry name" value="STATOR ELEMENT OF FLAGELLAR MOTOR COMPLEX"/>
    <property type="match status" value="1"/>
</dbReference>
<feature type="signal peptide" evidence="5">
    <location>
        <begin position="1"/>
        <end position="26"/>
    </location>
</feature>
<keyword evidence="8" id="KW-1185">Reference proteome</keyword>
<gene>
    <name evidence="7" type="primary">oprF_1</name>
    <name evidence="7" type="ORF">PRI8871_00116</name>
</gene>
<evidence type="ECO:0000256" key="3">
    <source>
        <dbReference type="ARBA" id="ARBA00023237"/>
    </source>
</evidence>
<proteinExistence type="predicted"/>
<dbReference type="PANTHER" id="PTHR30329:SF21">
    <property type="entry name" value="LIPOPROTEIN YIAD-RELATED"/>
    <property type="match status" value="1"/>
</dbReference>
<feature type="domain" description="OmpA-like" evidence="6">
    <location>
        <begin position="198"/>
        <end position="316"/>
    </location>
</feature>
<dbReference type="RefSeq" id="WP_108884243.1">
    <property type="nucleotide sequence ID" value="NZ_OMOJ01000001.1"/>
</dbReference>
<feature type="chain" id="PRO_5015329705" evidence="5">
    <location>
        <begin position="27"/>
        <end position="316"/>
    </location>
</feature>
<keyword evidence="5" id="KW-0732">Signal</keyword>
<evidence type="ECO:0000256" key="5">
    <source>
        <dbReference type="SAM" id="SignalP"/>
    </source>
</evidence>
<evidence type="ECO:0000259" key="6">
    <source>
        <dbReference type="PROSITE" id="PS51123"/>
    </source>
</evidence>
<dbReference type="CDD" id="cd07185">
    <property type="entry name" value="OmpA_C-like"/>
    <property type="match status" value="1"/>
</dbReference>
<dbReference type="InterPro" id="IPR036737">
    <property type="entry name" value="OmpA-like_sf"/>
</dbReference>
<dbReference type="InterPro" id="IPR006665">
    <property type="entry name" value="OmpA-like"/>
</dbReference>
<name>A0A2R8ANB1_9RHOB</name>
<organism evidence="7 8">
    <name type="scientific">Pseudoprimorskyibacter insulae</name>
    <dbReference type="NCBI Taxonomy" id="1695997"/>
    <lineage>
        <taxon>Bacteria</taxon>
        <taxon>Pseudomonadati</taxon>
        <taxon>Pseudomonadota</taxon>
        <taxon>Alphaproteobacteria</taxon>
        <taxon>Rhodobacterales</taxon>
        <taxon>Paracoccaceae</taxon>
        <taxon>Pseudoprimorskyibacter</taxon>
    </lineage>
</organism>
<dbReference type="Pfam" id="PF00691">
    <property type="entry name" value="OmpA"/>
    <property type="match status" value="1"/>
</dbReference>